<dbReference type="Proteomes" id="UP000015454">
    <property type="component" value="Unassembled WGS sequence"/>
</dbReference>
<reference evidence="4" key="1">
    <citation type="submission" date="2013-05" db="EMBL/GenBank/DDBJ databases">
        <authorList>
            <person name="Harkins D.M."/>
            <person name="Durkin A.S."/>
            <person name="Brinkac L.M."/>
            <person name="Haft D.H."/>
            <person name="Selengut J.D."/>
            <person name="Sanka R."/>
            <person name="DePew J."/>
            <person name="Purushe J."/>
            <person name="Hartskeerl R.A."/>
            <person name="Ahmed A."/>
            <person name="van der Linden H."/>
            <person name="Goris M.G.A."/>
            <person name="Vinetz J.M."/>
            <person name="Sutton G.G."/>
            <person name="Nierman W.C."/>
            <person name="Fouts D.E."/>
        </authorList>
    </citation>
    <scope>NUCLEOTIDE SEQUENCE [LARGE SCALE GENOMIC DNA]</scope>
    <source>
        <strain evidence="4">5399</strain>
    </source>
</reference>
<keyword evidence="2" id="KW-0560">Oxidoreductase</keyword>
<dbReference type="InterPro" id="IPR020904">
    <property type="entry name" value="Sc_DH/Rdtase_CS"/>
</dbReference>
<dbReference type="EMBL" id="AHMO02000004">
    <property type="protein sequence ID" value="EQA46764.1"/>
    <property type="molecule type" value="Genomic_DNA"/>
</dbReference>
<evidence type="ECO:0000256" key="1">
    <source>
        <dbReference type="ARBA" id="ARBA00006484"/>
    </source>
</evidence>
<dbReference type="Pfam" id="PF00106">
    <property type="entry name" value="adh_short"/>
    <property type="match status" value="1"/>
</dbReference>
<dbReference type="RefSeq" id="WP_010569177.1">
    <property type="nucleotide sequence ID" value="NZ_AHMO02000004.1"/>
</dbReference>
<dbReference type="PRINTS" id="PR00081">
    <property type="entry name" value="GDHRDH"/>
</dbReference>
<dbReference type="PROSITE" id="PS00061">
    <property type="entry name" value="ADH_SHORT"/>
    <property type="match status" value="1"/>
</dbReference>
<comment type="similarity">
    <text evidence="1 3">Belongs to the short-chain dehydrogenases/reductases (SDR) family.</text>
</comment>
<dbReference type="GO" id="GO:0016491">
    <property type="term" value="F:oxidoreductase activity"/>
    <property type="evidence" value="ECO:0007669"/>
    <property type="project" value="UniProtKB-KW"/>
</dbReference>
<dbReference type="PRINTS" id="PR00080">
    <property type="entry name" value="SDRFAMILY"/>
</dbReference>
<gene>
    <name evidence="4" type="ORF">LEP1GSC050_0686</name>
</gene>
<dbReference type="InterPro" id="IPR036291">
    <property type="entry name" value="NAD(P)-bd_dom_sf"/>
</dbReference>
<evidence type="ECO:0000256" key="2">
    <source>
        <dbReference type="ARBA" id="ARBA00023002"/>
    </source>
</evidence>
<name>T0GIW8_9LEPT</name>
<dbReference type="Gene3D" id="3.40.50.720">
    <property type="entry name" value="NAD(P)-binding Rossmann-like Domain"/>
    <property type="match status" value="1"/>
</dbReference>
<proteinExistence type="inferred from homology"/>
<dbReference type="PANTHER" id="PTHR44196">
    <property type="entry name" value="DEHYDROGENASE/REDUCTASE SDR FAMILY MEMBER 7B"/>
    <property type="match status" value="1"/>
</dbReference>
<dbReference type="SUPFAM" id="SSF51735">
    <property type="entry name" value="NAD(P)-binding Rossmann-fold domains"/>
    <property type="match status" value="1"/>
</dbReference>
<dbReference type="CDD" id="cd05233">
    <property type="entry name" value="SDR_c"/>
    <property type="match status" value="1"/>
</dbReference>
<accession>T0GIW8</accession>
<keyword evidence="5" id="KW-1185">Reference proteome</keyword>
<dbReference type="STRING" id="1049789.LEP1GSC050_0686"/>
<dbReference type="PANTHER" id="PTHR44196:SF1">
    <property type="entry name" value="DEHYDROGENASE_REDUCTASE SDR FAMILY MEMBER 7B"/>
    <property type="match status" value="1"/>
</dbReference>
<sequence>MNTALDHPLRRIALITGGGGAIAEAIAIRLDKLGFTLILSDISKEKMSSIVGKLSRPPKTVVCDQTNPSDVDALIQMIEQKYPDIELLINNAGFTKEGPFLRQNVSEIDRHARINLLSPIRLIHGLVPLMLKKGRGAVVSIVSMGGIVALEDSALYSAAKFGLRGFLTAFREELRGTGIKVSGIYPAAVDTPMLMHEALNGGTVLNWVNAVKSPDDVARAVLRGAKTGILEIYVPYSDGLVSRLAAVFPWLIGWLSPILKWIGEKGRRRWLRKKGVYSISKN</sequence>
<evidence type="ECO:0000313" key="5">
    <source>
        <dbReference type="Proteomes" id="UP000015454"/>
    </source>
</evidence>
<evidence type="ECO:0000256" key="3">
    <source>
        <dbReference type="RuleBase" id="RU000363"/>
    </source>
</evidence>
<protein>
    <submittedName>
        <fullName evidence="4">KR domain protein</fullName>
    </submittedName>
</protein>
<comment type="caution">
    <text evidence="4">The sequence shown here is derived from an EMBL/GenBank/DDBJ whole genome shotgun (WGS) entry which is preliminary data.</text>
</comment>
<organism evidence="4 5">
    <name type="scientific">Leptospira broomii serovar Hurstbridge str. 5399</name>
    <dbReference type="NCBI Taxonomy" id="1049789"/>
    <lineage>
        <taxon>Bacteria</taxon>
        <taxon>Pseudomonadati</taxon>
        <taxon>Spirochaetota</taxon>
        <taxon>Spirochaetia</taxon>
        <taxon>Leptospirales</taxon>
        <taxon>Leptospiraceae</taxon>
        <taxon>Leptospira</taxon>
    </lineage>
</organism>
<dbReference type="InterPro" id="IPR002347">
    <property type="entry name" value="SDR_fam"/>
</dbReference>
<evidence type="ECO:0000313" key="4">
    <source>
        <dbReference type="EMBL" id="EQA46764.1"/>
    </source>
</evidence>
<dbReference type="GO" id="GO:0016020">
    <property type="term" value="C:membrane"/>
    <property type="evidence" value="ECO:0007669"/>
    <property type="project" value="TreeGrafter"/>
</dbReference>
<dbReference type="AlphaFoldDB" id="T0GIW8"/>